<evidence type="ECO:0000313" key="7">
    <source>
        <dbReference type="EMBL" id="CAE0373159.1"/>
    </source>
</evidence>
<dbReference type="PANTHER" id="PTHR31973">
    <property type="entry name" value="POLYPROTEIN, PUTATIVE-RELATED"/>
    <property type="match status" value="1"/>
</dbReference>
<feature type="region of interest" description="Disordered" evidence="1">
    <location>
        <begin position="710"/>
        <end position="732"/>
    </location>
</feature>
<name>A0A6S8FD70_9STRA</name>
<evidence type="ECO:0000313" key="8">
    <source>
        <dbReference type="EMBL" id="CAE0373164.1"/>
    </source>
</evidence>
<dbReference type="EMBL" id="HBIJ01021515">
    <property type="protein sequence ID" value="CAE0373155.1"/>
    <property type="molecule type" value="Transcribed_RNA"/>
</dbReference>
<dbReference type="AlphaFoldDB" id="A0A6S8FD70"/>
<evidence type="ECO:0000256" key="1">
    <source>
        <dbReference type="SAM" id="MobiDB-lite"/>
    </source>
</evidence>
<dbReference type="PANTHER" id="PTHR31973:SF187">
    <property type="entry name" value="MUTATOR TRANSPOSASE MUDRA PROTEIN"/>
    <property type="match status" value="1"/>
</dbReference>
<evidence type="ECO:0000313" key="4">
    <source>
        <dbReference type="EMBL" id="CAE0373155.1"/>
    </source>
</evidence>
<accession>A0A6S8FD70</accession>
<dbReference type="EMBL" id="HBIJ01021519">
    <property type="protein sequence ID" value="CAE0373159.1"/>
    <property type="molecule type" value="Transcribed_RNA"/>
</dbReference>
<evidence type="ECO:0000313" key="2">
    <source>
        <dbReference type="EMBL" id="CAE0373152.1"/>
    </source>
</evidence>
<gene>
    <name evidence="2" type="ORF">ALAG00032_LOCUS13953</name>
    <name evidence="3" type="ORF">ALAG00032_LOCUS13954</name>
    <name evidence="4" type="ORF">ALAG00032_LOCUS13956</name>
    <name evidence="5" type="ORF">ALAG00032_LOCUS13957</name>
    <name evidence="6" type="ORF">ALAG00032_LOCUS13958</name>
    <name evidence="7" type="ORF">ALAG00032_LOCUS13960</name>
    <name evidence="8" type="ORF">ALAG00032_LOCUS13965</name>
</gene>
<evidence type="ECO:0000313" key="5">
    <source>
        <dbReference type="EMBL" id="CAE0373156.1"/>
    </source>
</evidence>
<feature type="region of interest" description="Disordered" evidence="1">
    <location>
        <begin position="1"/>
        <end position="47"/>
    </location>
</feature>
<organism evidence="4">
    <name type="scientific">Aureoumbra lagunensis</name>
    <dbReference type="NCBI Taxonomy" id="44058"/>
    <lineage>
        <taxon>Eukaryota</taxon>
        <taxon>Sar</taxon>
        <taxon>Stramenopiles</taxon>
        <taxon>Ochrophyta</taxon>
        <taxon>Pelagophyceae</taxon>
        <taxon>Pelagomonadales</taxon>
        <taxon>Aureoumbra</taxon>
    </lineage>
</organism>
<proteinExistence type="predicted"/>
<dbReference type="EMBL" id="HBIJ01021517">
    <property type="protein sequence ID" value="CAE0373157.1"/>
    <property type="molecule type" value="Transcribed_RNA"/>
</dbReference>
<evidence type="ECO:0000313" key="3">
    <source>
        <dbReference type="EMBL" id="CAE0373153.1"/>
    </source>
</evidence>
<reference evidence="4" key="1">
    <citation type="submission" date="2021-01" db="EMBL/GenBank/DDBJ databases">
        <authorList>
            <person name="Corre E."/>
            <person name="Pelletier E."/>
            <person name="Niang G."/>
            <person name="Scheremetjew M."/>
            <person name="Finn R."/>
            <person name="Kale V."/>
            <person name="Holt S."/>
            <person name="Cochrane G."/>
            <person name="Meng A."/>
            <person name="Brown T."/>
            <person name="Cohen L."/>
        </authorList>
    </citation>
    <scope>NUCLEOTIDE SEQUENCE</scope>
    <source>
        <strain evidence="4">CCMP1510</strain>
    </source>
</reference>
<sequence length="790" mass="89102">MEEKDGESKAPTIEELRAQFELTKKKNEDSMRADRNERKRKYAEEVEQKSRNAFALEHGKKWKPLLINAPQLQLPLVVGSGSKKKREKNGISVVPTTFDTRWQAEQDTRARNAKEKRLMVFTEMKHDSLVAVCKFKDDTGCPYCAHFRRSAETNRFELKKYEPHHNECAQKAIDSGMVPYKTEQLAHMKEVLDMVDEDTKVKSRVLIPVLQRVCGFVPTPEKAACVKRGALEKLKGDLHLKLQQLPALVDLLKEKYNCTCDLHFSNGETMRKNRIECARYEHDQYQKSIAEDERAPFDPSSVDLSDIRDTIEIDGQQLPAKYYESMSVVPSTAKDFIRCMEPYVASDGAHLEGKSGDSFGTLLSTVGYSTNRDLILVGATHVAQNESEDSWTRHHLCLKRACAVDDDDAGDLDFISWIDRSSTIHSTDGEKGLVPALRKTMQNAVHYRDPNHLEKNMQTALSGISRAQKAIDIACYKSAVEARTTSKVNSILSGLSPQAQNYLGVYEKKQLYQAFWPRQLLLKIKTTQGAEAKNSADNANGVRATSPASIIMAALKAEQKKIARDAVASNRCASPLPPRIESDVAEVAKKAENYYVQWENLETKRIASVRSQRNPAIKYDIRLPSSITPNMMPPICPCGYHTSGIPCYHGAAAISDKFGVNRLYEFVHPNLRASFWKEEYKDMQLDLPSTAEIDALPADPTICFPVALLPPKGRPSKNPGKRLHSSREDGTKVKKPRCCAVFVRLIATPKPIVHSNNFSARRIQAQQQELLMQCWNCVKRMKVKMKINFN</sequence>
<dbReference type="EMBL" id="HBIJ01021526">
    <property type="protein sequence ID" value="CAE0373164.1"/>
    <property type="molecule type" value="Transcribed_RNA"/>
</dbReference>
<evidence type="ECO:0000313" key="6">
    <source>
        <dbReference type="EMBL" id="CAE0373157.1"/>
    </source>
</evidence>
<evidence type="ECO:0008006" key="9">
    <source>
        <dbReference type="Google" id="ProtNLM"/>
    </source>
</evidence>
<dbReference type="EMBL" id="HBIJ01021516">
    <property type="protein sequence ID" value="CAE0373156.1"/>
    <property type="molecule type" value="Transcribed_RNA"/>
</dbReference>
<protein>
    <recommendedName>
        <fullName evidence="9">SWIM-type domain-containing protein</fullName>
    </recommendedName>
</protein>
<dbReference type="EMBL" id="HBIJ01021513">
    <property type="protein sequence ID" value="CAE0373153.1"/>
    <property type="molecule type" value="Transcribed_RNA"/>
</dbReference>
<dbReference type="EMBL" id="HBIJ01021512">
    <property type="protein sequence ID" value="CAE0373152.1"/>
    <property type="molecule type" value="Transcribed_RNA"/>
</dbReference>